<protein>
    <submittedName>
        <fullName evidence="3">Uncharacterized protein</fullName>
    </submittedName>
</protein>
<feature type="compositionally biased region" description="Polar residues" evidence="1">
    <location>
        <begin position="161"/>
        <end position="187"/>
    </location>
</feature>
<feature type="transmembrane region" description="Helical" evidence="2">
    <location>
        <begin position="373"/>
        <end position="395"/>
    </location>
</feature>
<dbReference type="RefSeq" id="XP_040637279.1">
    <property type="nucleotide sequence ID" value="XM_040777764.1"/>
</dbReference>
<evidence type="ECO:0000256" key="1">
    <source>
        <dbReference type="SAM" id="MobiDB-lite"/>
    </source>
</evidence>
<name>A0A017S9X7_ASPRC</name>
<feature type="region of interest" description="Disordered" evidence="1">
    <location>
        <begin position="45"/>
        <end position="111"/>
    </location>
</feature>
<dbReference type="Proteomes" id="UP000019804">
    <property type="component" value="Unassembled WGS sequence"/>
</dbReference>
<keyword evidence="4" id="KW-1185">Reference proteome</keyword>
<feature type="transmembrane region" description="Helical" evidence="2">
    <location>
        <begin position="407"/>
        <end position="425"/>
    </location>
</feature>
<keyword evidence="2" id="KW-1133">Transmembrane helix</keyword>
<dbReference type="GeneID" id="63692888"/>
<dbReference type="HOGENOM" id="CLU_609673_0_0_1"/>
<evidence type="ECO:0000313" key="4">
    <source>
        <dbReference type="Proteomes" id="UP000019804"/>
    </source>
</evidence>
<accession>A0A017S9X7</accession>
<feature type="region of interest" description="Disordered" evidence="1">
    <location>
        <begin position="146"/>
        <end position="206"/>
    </location>
</feature>
<evidence type="ECO:0000256" key="2">
    <source>
        <dbReference type="SAM" id="Phobius"/>
    </source>
</evidence>
<gene>
    <name evidence="3" type="ORF">EURHEDRAFT_138686</name>
</gene>
<feature type="compositionally biased region" description="Polar residues" evidence="1">
    <location>
        <begin position="197"/>
        <end position="206"/>
    </location>
</feature>
<dbReference type="EMBL" id="KK088430">
    <property type="protein sequence ID" value="EYE93591.1"/>
    <property type="molecule type" value="Genomic_DNA"/>
</dbReference>
<dbReference type="OrthoDB" id="4411341at2759"/>
<organism evidence="3 4">
    <name type="scientific">Aspergillus ruber (strain CBS 135680)</name>
    <dbReference type="NCBI Taxonomy" id="1388766"/>
    <lineage>
        <taxon>Eukaryota</taxon>
        <taxon>Fungi</taxon>
        <taxon>Dikarya</taxon>
        <taxon>Ascomycota</taxon>
        <taxon>Pezizomycotina</taxon>
        <taxon>Eurotiomycetes</taxon>
        <taxon>Eurotiomycetidae</taxon>
        <taxon>Eurotiales</taxon>
        <taxon>Aspergillaceae</taxon>
        <taxon>Aspergillus</taxon>
        <taxon>Aspergillus subgen. Aspergillus</taxon>
    </lineage>
</organism>
<proteinExistence type="predicted"/>
<evidence type="ECO:0000313" key="3">
    <source>
        <dbReference type="EMBL" id="EYE93591.1"/>
    </source>
</evidence>
<feature type="compositionally biased region" description="Low complexity" evidence="1">
    <location>
        <begin position="92"/>
        <end position="105"/>
    </location>
</feature>
<reference evidence="4" key="1">
    <citation type="journal article" date="2014" name="Nat. Commun.">
        <title>Genomic adaptations of the halophilic Dead Sea filamentous fungus Eurotium rubrum.</title>
        <authorList>
            <person name="Kis-Papo T."/>
            <person name="Weig A.R."/>
            <person name="Riley R."/>
            <person name="Persoh D."/>
            <person name="Salamov A."/>
            <person name="Sun H."/>
            <person name="Lipzen A."/>
            <person name="Wasser S.P."/>
            <person name="Rambold G."/>
            <person name="Grigoriev I.V."/>
            <person name="Nevo E."/>
        </authorList>
    </citation>
    <scope>NUCLEOTIDE SEQUENCE [LARGE SCALE GENOMIC DNA]</scope>
    <source>
        <strain evidence="4">CBS 135680</strain>
    </source>
</reference>
<dbReference type="AlphaFoldDB" id="A0A017S9X7"/>
<keyword evidence="2" id="KW-0812">Transmembrane</keyword>
<keyword evidence="2" id="KW-0472">Membrane</keyword>
<sequence>MNPRLSPSSPFSPTRPSRLILHQCSLSEAQTQLRVSPGKLRLYASETGNNAEKNEHNETDKYRTSSNTYNTPHKAPGLSISKCFSHDANEQSSARSTPSPASSPTNRFWSDLGSWQDRDKVASETTSNLKPVWLEEDSYDSHSLNSIPELWKPPKPRKPSFLTSSGSAVFDNTPNPSENAQYPTYTSLGGEKDQQDTKSSFHGPQFSLSSGVYKPSKICLNVNHARRKQWNTKNEMYRGQARKIIWRPSLRPALYRAPAETYQLPVDDPERPFPMPIPTMDKLPLHWESLKYRSLDGQEMDRSDKRDENLTLHLSKKVFELALVTFSLDEFEHSGQTSESNSLFRVGFRLSVSPLNANSPINERGVIDDAVNLLRLSFAVPALLLRAISLIVITAQSLRSSKVLTTIVRFITALLILFVITIVWMCDKVRLGTVSGWKAIRKIDGFDTK</sequence>
<feature type="compositionally biased region" description="Basic and acidic residues" evidence="1">
    <location>
        <begin position="52"/>
        <end position="63"/>
    </location>
</feature>